<proteinExistence type="inferred from homology"/>
<organism evidence="5 6">
    <name type="scientific">Brenneria roseae subsp. americana</name>
    <dbReference type="NCBI Taxonomy" id="1508507"/>
    <lineage>
        <taxon>Bacteria</taxon>
        <taxon>Pseudomonadati</taxon>
        <taxon>Pseudomonadota</taxon>
        <taxon>Gammaproteobacteria</taxon>
        <taxon>Enterobacterales</taxon>
        <taxon>Pectobacteriaceae</taxon>
        <taxon>Brenneria</taxon>
    </lineage>
</organism>
<dbReference type="AlphaFoldDB" id="A0A2U1TY70"/>
<evidence type="ECO:0000313" key="6">
    <source>
        <dbReference type="Proteomes" id="UP000245138"/>
    </source>
</evidence>
<dbReference type="Gene3D" id="3.40.190.10">
    <property type="entry name" value="Periplasmic binding protein-like II"/>
    <property type="match status" value="2"/>
</dbReference>
<reference evidence="5 6" key="1">
    <citation type="submission" date="2018-04" db="EMBL/GenBank/DDBJ databases">
        <title>Brenneria corticis sp.nov.</title>
        <authorList>
            <person name="Li Y."/>
        </authorList>
    </citation>
    <scope>NUCLEOTIDE SEQUENCE [LARGE SCALE GENOMIC DNA]</scope>
    <source>
        <strain evidence="5 6">LMG 27715</strain>
    </source>
</reference>
<dbReference type="SMART" id="SM00062">
    <property type="entry name" value="PBPb"/>
    <property type="match status" value="1"/>
</dbReference>
<protein>
    <submittedName>
        <fullName evidence="5">Amino acid ABC transporter substrate-binding protein</fullName>
    </submittedName>
</protein>
<dbReference type="PANTHER" id="PTHR30085">
    <property type="entry name" value="AMINO ACID ABC TRANSPORTER PERMEASE"/>
    <property type="match status" value="1"/>
</dbReference>
<evidence type="ECO:0000259" key="4">
    <source>
        <dbReference type="SMART" id="SM00062"/>
    </source>
</evidence>
<evidence type="ECO:0000313" key="5">
    <source>
        <dbReference type="EMBL" id="PWC14353.1"/>
    </source>
</evidence>
<dbReference type="Pfam" id="PF00497">
    <property type="entry name" value="SBP_bac_3"/>
    <property type="match status" value="1"/>
</dbReference>
<gene>
    <name evidence="5" type="ORF">B4923_05500</name>
</gene>
<dbReference type="SUPFAM" id="SSF53850">
    <property type="entry name" value="Periplasmic binding protein-like II"/>
    <property type="match status" value="1"/>
</dbReference>
<comment type="similarity">
    <text evidence="1">Belongs to the bacterial solute-binding protein 3 family.</text>
</comment>
<dbReference type="InterPro" id="IPR051455">
    <property type="entry name" value="Bact_solute-bind_prot3"/>
</dbReference>
<dbReference type="InterPro" id="IPR001638">
    <property type="entry name" value="Solute-binding_3/MltF_N"/>
</dbReference>
<dbReference type="EMBL" id="QDKJ01000003">
    <property type="protein sequence ID" value="PWC14353.1"/>
    <property type="molecule type" value="Genomic_DNA"/>
</dbReference>
<keyword evidence="2" id="KW-0813">Transport</keyword>
<dbReference type="GO" id="GO:0006865">
    <property type="term" value="P:amino acid transport"/>
    <property type="evidence" value="ECO:0007669"/>
    <property type="project" value="TreeGrafter"/>
</dbReference>
<dbReference type="OrthoDB" id="9807888at2"/>
<comment type="caution">
    <text evidence="5">The sequence shown here is derived from an EMBL/GenBank/DDBJ whole genome shotgun (WGS) entry which is preliminary data.</text>
</comment>
<evidence type="ECO:0000256" key="3">
    <source>
        <dbReference type="ARBA" id="ARBA00022729"/>
    </source>
</evidence>
<accession>A0A2U1TY70</accession>
<evidence type="ECO:0000256" key="2">
    <source>
        <dbReference type="ARBA" id="ARBA00022448"/>
    </source>
</evidence>
<sequence length="321" mass="36939">MIIESIRKRGFLRAGVSLGFQGFSWLNPATNQWQGFDIELARAVSAAVLGDKESIEFIPLPSSDRFDTLQNNQIDIGTYNASITLSREIISQVHFTHPMLYDGEGLLARKTERDENASTWINLLSCHPRIAALKGSTTHENLIHFFQSHNYNFDVALYKSPKEAYQAYDDGECNIFCLDRYLLAGIQTVLRAPSEHEILPYIISREAMALFISDSDPQWRATTTWIMRTLIEAESLGINGQNIEEFNENKDSYEYRFLNPPDFFCKYLGLDRHYVKKTIRSVGNYENIFENTLGSRSNINAPRRENRPWRQGGMLWCPNFI</sequence>
<dbReference type="RefSeq" id="WP_109053351.1">
    <property type="nucleotide sequence ID" value="NZ_QDKJ01000003.1"/>
</dbReference>
<dbReference type="PANTHER" id="PTHR30085:SF6">
    <property type="entry name" value="ABC TRANSPORTER GLUTAMINE-BINDING PROTEIN GLNH"/>
    <property type="match status" value="1"/>
</dbReference>
<evidence type="ECO:0000256" key="1">
    <source>
        <dbReference type="ARBA" id="ARBA00010333"/>
    </source>
</evidence>
<keyword evidence="6" id="KW-1185">Reference proteome</keyword>
<feature type="domain" description="Solute-binding protein family 3/N-terminal" evidence="4">
    <location>
        <begin position="11"/>
        <end position="245"/>
    </location>
</feature>
<keyword evidence="3" id="KW-0732">Signal</keyword>
<dbReference type="Proteomes" id="UP000245138">
    <property type="component" value="Unassembled WGS sequence"/>
</dbReference>
<name>A0A2U1TY70_9GAMM</name>